<keyword evidence="8 9" id="KW-0449">Lipoprotein</keyword>
<dbReference type="FunFam" id="3.20.20.80:FF:000038">
    <property type="entry name" value="1,3-beta-glucanosyltransferase"/>
    <property type="match status" value="1"/>
</dbReference>
<feature type="region of interest" description="Disordered" evidence="10">
    <location>
        <begin position="486"/>
        <end position="508"/>
    </location>
</feature>
<evidence type="ECO:0000313" key="12">
    <source>
        <dbReference type="EMBL" id="CZR57510.1"/>
    </source>
</evidence>
<dbReference type="SMART" id="SM00768">
    <property type="entry name" value="X8"/>
    <property type="match status" value="1"/>
</dbReference>
<comment type="function">
    <text evidence="9">Splits internally a 1,3-beta-glucan molecule and transfers the newly generated reducing end (the donor) to the non-reducing end of another 1,3-beta-glucan molecule (the acceptor) forming a 1,3-beta linkage, resulting in the elongation of 1,3-beta-glucan chains in the cell wall.</text>
</comment>
<feature type="domain" description="X8" evidence="11">
    <location>
        <begin position="383"/>
        <end position="472"/>
    </location>
</feature>
<dbReference type="Pfam" id="PF07983">
    <property type="entry name" value="X8"/>
    <property type="match status" value="1"/>
</dbReference>
<dbReference type="PANTHER" id="PTHR31468">
    <property type="entry name" value="1,3-BETA-GLUCANOSYLTRANSFERASE GAS1"/>
    <property type="match status" value="1"/>
</dbReference>
<keyword evidence="4 9" id="KW-0732">Signal</keyword>
<proteinExistence type="inferred from homology"/>
<gene>
    <name evidence="12" type="ORF">PAC_07399</name>
</gene>
<dbReference type="SUPFAM" id="SSF51445">
    <property type="entry name" value="(Trans)glycosidases"/>
    <property type="match status" value="1"/>
</dbReference>
<keyword evidence="13" id="KW-1185">Reference proteome</keyword>
<evidence type="ECO:0000256" key="7">
    <source>
        <dbReference type="ARBA" id="ARBA00023180"/>
    </source>
</evidence>
<comment type="subcellular location">
    <subcellularLocation>
        <location evidence="1 9">Cell membrane</location>
        <topology evidence="1 9">Lipid-anchor</topology>
        <topology evidence="1 9">GPI-anchor</topology>
    </subcellularLocation>
</comment>
<organism evidence="12 13">
    <name type="scientific">Phialocephala subalpina</name>
    <dbReference type="NCBI Taxonomy" id="576137"/>
    <lineage>
        <taxon>Eukaryota</taxon>
        <taxon>Fungi</taxon>
        <taxon>Dikarya</taxon>
        <taxon>Ascomycota</taxon>
        <taxon>Pezizomycotina</taxon>
        <taxon>Leotiomycetes</taxon>
        <taxon>Helotiales</taxon>
        <taxon>Mollisiaceae</taxon>
        <taxon>Phialocephala</taxon>
        <taxon>Phialocephala fortinii species complex</taxon>
    </lineage>
</organism>
<dbReference type="GO" id="GO:0042124">
    <property type="term" value="F:1,3-beta-glucanosyltransferase activity"/>
    <property type="evidence" value="ECO:0007669"/>
    <property type="project" value="TreeGrafter"/>
</dbReference>
<dbReference type="InterPro" id="IPR004886">
    <property type="entry name" value="Glucanosyltransferase"/>
</dbReference>
<evidence type="ECO:0000256" key="3">
    <source>
        <dbReference type="ARBA" id="ARBA00022622"/>
    </source>
</evidence>
<evidence type="ECO:0000256" key="5">
    <source>
        <dbReference type="ARBA" id="ARBA00023136"/>
    </source>
</evidence>
<evidence type="ECO:0000256" key="8">
    <source>
        <dbReference type="ARBA" id="ARBA00023288"/>
    </source>
</evidence>
<dbReference type="GO" id="GO:0098552">
    <property type="term" value="C:side of membrane"/>
    <property type="evidence" value="ECO:0007669"/>
    <property type="project" value="UniProtKB-KW"/>
</dbReference>
<dbReference type="InterPro" id="IPR012946">
    <property type="entry name" value="X8"/>
</dbReference>
<dbReference type="EC" id="2.4.1.-" evidence="9"/>
<evidence type="ECO:0000256" key="4">
    <source>
        <dbReference type="ARBA" id="ARBA00022729"/>
    </source>
</evidence>
<dbReference type="AlphaFoldDB" id="A0A1L7WXL6"/>
<keyword evidence="3 9" id="KW-0336">GPI-anchor</keyword>
<evidence type="ECO:0000256" key="9">
    <source>
        <dbReference type="RuleBase" id="RU361209"/>
    </source>
</evidence>
<feature type="chain" id="PRO_5011833377" description="1,3-beta-glucanosyltransferase" evidence="9">
    <location>
        <begin position="26"/>
        <end position="544"/>
    </location>
</feature>
<dbReference type="Pfam" id="PF03198">
    <property type="entry name" value="Glyco_hydro_72"/>
    <property type="match status" value="1"/>
</dbReference>
<dbReference type="InterPro" id="IPR017853">
    <property type="entry name" value="GH"/>
</dbReference>
<comment type="similarity">
    <text evidence="2 9">Belongs to the glycosyl hydrolase 72 family.</text>
</comment>
<keyword evidence="9" id="KW-0808">Transferase</keyword>
<dbReference type="GO" id="GO:0031505">
    <property type="term" value="P:fungal-type cell wall organization"/>
    <property type="evidence" value="ECO:0007669"/>
    <property type="project" value="TreeGrafter"/>
</dbReference>
<dbReference type="GO" id="GO:0071970">
    <property type="term" value="P:fungal-type cell wall (1-&gt;3)-beta-D-glucan biosynthetic process"/>
    <property type="evidence" value="ECO:0007669"/>
    <property type="project" value="TreeGrafter"/>
</dbReference>
<keyword evidence="7" id="KW-0325">Glycoprotein</keyword>
<evidence type="ECO:0000256" key="2">
    <source>
        <dbReference type="ARBA" id="ARBA00007528"/>
    </source>
</evidence>
<dbReference type="GO" id="GO:0005886">
    <property type="term" value="C:plasma membrane"/>
    <property type="evidence" value="ECO:0007669"/>
    <property type="project" value="UniProtKB-SubCell"/>
</dbReference>
<name>A0A1L7WXL6_9HELO</name>
<dbReference type="Gene3D" id="3.20.20.80">
    <property type="entry name" value="Glycosidases"/>
    <property type="match status" value="1"/>
</dbReference>
<dbReference type="Gene3D" id="1.20.58.1040">
    <property type="match status" value="1"/>
</dbReference>
<evidence type="ECO:0000256" key="6">
    <source>
        <dbReference type="ARBA" id="ARBA00023157"/>
    </source>
</evidence>
<dbReference type="PANTHER" id="PTHR31468:SF2">
    <property type="entry name" value="1,3-BETA-GLUCANOSYLTRANSFERASE GAS1"/>
    <property type="match status" value="1"/>
</dbReference>
<protein>
    <recommendedName>
        <fullName evidence="9">1,3-beta-glucanosyltransferase</fullName>
        <ecNumber evidence="9">2.4.1.-</ecNumber>
    </recommendedName>
</protein>
<keyword evidence="5 9" id="KW-0472">Membrane</keyword>
<sequence length="544" mass="56536">MKTFGVASIAAAALSGALFATSATAADLPSIVIKGSHFFYPNGTEFFIRGVAYQQDVNSNGSTTDSATFTDPLADEAGCTRDIPYLQQLGTNTIRVYAINASLDHTACMTALANAGIYVLQDLSNPSSSINRNDPQWNTELFADYAAVVDAMANYTNVLGFFAGNEVSNDVNNTEASAFVKAAVRDMKSYIKTKGYRTIGVGYATNDDASIRINLAHYFNCGTADESIDFWGYNIYSWCGDSSYTESGYDQRTAEFANYSVPAFFAEYGCNTVEPRPFTEVQAIYGKNMTGVWSGGIVYMYFQETNNYGLVSVSGTSVSKLAGFTSLSAQLAKATPSNTASSAYTVTNTVAQACPATGTAWAAASALPPIANTDLCSCMMSSLSCQANTGLSGNETATLFSTVCGLDSSACAGITANGTSGVYGAYSMCTSYQQLSFAMNQYYLNQNKASTACSFDGNAKTKTGSTSSSCSSLLSEAGTKGTGTVTDAASATGTGSSSGSTGSSASTSKSASGAVIIPRFDIGLLQLGAYILAAGMAGVGMIVL</sequence>
<evidence type="ECO:0000256" key="10">
    <source>
        <dbReference type="SAM" id="MobiDB-lite"/>
    </source>
</evidence>
<dbReference type="Proteomes" id="UP000184330">
    <property type="component" value="Unassembled WGS sequence"/>
</dbReference>
<evidence type="ECO:0000256" key="1">
    <source>
        <dbReference type="ARBA" id="ARBA00004609"/>
    </source>
</evidence>
<keyword evidence="6" id="KW-1015">Disulfide bond</keyword>
<evidence type="ECO:0000313" key="13">
    <source>
        <dbReference type="Proteomes" id="UP000184330"/>
    </source>
</evidence>
<reference evidence="12 13" key="1">
    <citation type="submission" date="2016-03" db="EMBL/GenBank/DDBJ databases">
        <authorList>
            <person name="Ploux O."/>
        </authorList>
    </citation>
    <scope>NUCLEOTIDE SEQUENCE [LARGE SCALE GENOMIC DNA]</scope>
    <source>
        <strain evidence="12 13">UAMH 11012</strain>
    </source>
</reference>
<dbReference type="STRING" id="576137.A0A1L7WXL6"/>
<evidence type="ECO:0000259" key="11">
    <source>
        <dbReference type="SMART" id="SM00768"/>
    </source>
</evidence>
<dbReference type="OrthoDB" id="421038at2759"/>
<feature type="signal peptide" evidence="9">
    <location>
        <begin position="1"/>
        <end position="25"/>
    </location>
</feature>
<dbReference type="EMBL" id="FJOG01000010">
    <property type="protein sequence ID" value="CZR57510.1"/>
    <property type="molecule type" value="Genomic_DNA"/>
</dbReference>
<accession>A0A1L7WXL6</accession>